<protein>
    <submittedName>
        <fullName evidence="1">Uncharacterized protein</fullName>
    </submittedName>
</protein>
<dbReference type="Pfam" id="PF11917">
    <property type="entry name" value="DUF3435"/>
    <property type="match status" value="1"/>
</dbReference>
<feature type="non-terminal residue" evidence="1">
    <location>
        <position position="1"/>
    </location>
</feature>
<proteinExistence type="predicted"/>
<evidence type="ECO:0000313" key="1">
    <source>
        <dbReference type="EMBL" id="PMD18669.1"/>
    </source>
</evidence>
<evidence type="ECO:0000313" key="2">
    <source>
        <dbReference type="Proteomes" id="UP000235672"/>
    </source>
</evidence>
<accession>A0A2J6PXB3</accession>
<dbReference type="EMBL" id="KZ613493">
    <property type="protein sequence ID" value="PMD18669.1"/>
    <property type="molecule type" value="Genomic_DNA"/>
</dbReference>
<sequence length="96" mass="11232">PLILLKLHYRNITINLFRDPNSGFYQILIEFTYKFTKKYLETRNIFPFPEIIFNPSLILNPHINLLDLVFTNNTFLAPSLISAVQISELDILSGYK</sequence>
<gene>
    <name evidence="1" type="ORF">NA56DRAFT_576918</name>
</gene>
<organism evidence="1 2">
    <name type="scientific">Hyaloscypha hepaticicola</name>
    <dbReference type="NCBI Taxonomy" id="2082293"/>
    <lineage>
        <taxon>Eukaryota</taxon>
        <taxon>Fungi</taxon>
        <taxon>Dikarya</taxon>
        <taxon>Ascomycota</taxon>
        <taxon>Pezizomycotina</taxon>
        <taxon>Leotiomycetes</taxon>
        <taxon>Helotiales</taxon>
        <taxon>Hyaloscyphaceae</taxon>
        <taxon>Hyaloscypha</taxon>
    </lineage>
</organism>
<keyword evidence="2" id="KW-1185">Reference proteome</keyword>
<dbReference type="AlphaFoldDB" id="A0A2J6PXB3"/>
<dbReference type="InterPro" id="IPR021842">
    <property type="entry name" value="DUF3435"/>
</dbReference>
<dbReference type="STRING" id="1745343.A0A2J6PXB3"/>
<dbReference type="OrthoDB" id="3544487at2759"/>
<dbReference type="Proteomes" id="UP000235672">
    <property type="component" value="Unassembled WGS sequence"/>
</dbReference>
<reference evidence="1 2" key="1">
    <citation type="submission" date="2016-05" db="EMBL/GenBank/DDBJ databases">
        <title>A degradative enzymes factory behind the ericoid mycorrhizal symbiosis.</title>
        <authorList>
            <consortium name="DOE Joint Genome Institute"/>
            <person name="Martino E."/>
            <person name="Morin E."/>
            <person name="Grelet G."/>
            <person name="Kuo A."/>
            <person name="Kohler A."/>
            <person name="Daghino S."/>
            <person name="Barry K."/>
            <person name="Choi C."/>
            <person name="Cichocki N."/>
            <person name="Clum A."/>
            <person name="Copeland A."/>
            <person name="Hainaut M."/>
            <person name="Haridas S."/>
            <person name="Labutti K."/>
            <person name="Lindquist E."/>
            <person name="Lipzen A."/>
            <person name="Khouja H.-R."/>
            <person name="Murat C."/>
            <person name="Ohm R."/>
            <person name="Olson A."/>
            <person name="Spatafora J."/>
            <person name="Veneault-Fourrey C."/>
            <person name="Henrissat B."/>
            <person name="Grigoriev I."/>
            <person name="Martin F."/>
            <person name="Perotto S."/>
        </authorList>
    </citation>
    <scope>NUCLEOTIDE SEQUENCE [LARGE SCALE GENOMIC DNA]</scope>
    <source>
        <strain evidence="1 2">UAMH 7357</strain>
    </source>
</reference>
<name>A0A2J6PXB3_9HELO</name>